<accession>A0A382U2V2</accession>
<dbReference type="Pfam" id="PF13385">
    <property type="entry name" value="Laminin_G_3"/>
    <property type="match status" value="1"/>
</dbReference>
<reference evidence="2" key="1">
    <citation type="submission" date="2018-05" db="EMBL/GenBank/DDBJ databases">
        <authorList>
            <person name="Lanie J.A."/>
            <person name="Ng W.-L."/>
            <person name="Kazmierczak K.M."/>
            <person name="Andrzejewski T.M."/>
            <person name="Davidsen T.M."/>
            <person name="Wayne K.J."/>
            <person name="Tettelin H."/>
            <person name="Glass J.I."/>
            <person name="Rusch D."/>
            <person name="Podicherti R."/>
            <person name="Tsui H.-C.T."/>
            <person name="Winkler M.E."/>
        </authorList>
    </citation>
    <scope>NUCLEOTIDE SEQUENCE</scope>
</reference>
<dbReference type="SUPFAM" id="SSF49899">
    <property type="entry name" value="Concanavalin A-like lectins/glucanases"/>
    <property type="match status" value="1"/>
</dbReference>
<dbReference type="PANTHER" id="PTHR34677">
    <property type="match status" value="1"/>
</dbReference>
<dbReference type="PANTHER" id="PTHR34677:SF3">
    <property type="entry name" value="BACTERIAL IG-LIKE DOMAIN-CONTAINING PROTEIN"/>
    <property type="match status" value="1"/>
</dbReference>
<feature type="domain" description="Bacterial Ig-like" evidence="1">
    <location>
        <begin position="201"/>
        <end position="270"/>
    </location>
</feature>
<protein>
    <recommendedName>
        <fullName evidence="1">Bacterial Ig-like domain-containing protein</fullName>
    </recommendedName>
</protein>
<evidence type="ECO:0000313" key="2">
    <source>
        <dbReference type="EMBL" id="SVD28593.1"/>
    </source>
</evidence>
<dbReference type="AlphaFoldDB" id="A0A382U2V2"/>
<dbReference type="InterPro" id="IPR044048">
    <property type="entry name" value="Big_12"/>
</dbReference>
<organism evidence="2">
    <name type="scientific">marine metagenome</name>
    <dbReference type="NCBI Taxonomy" id="408172"/>
    <lineage>
        <taxon>unclassified sequences</taxon>
        <taxon>metagenomes</taxon>
        <taxon>ecological metagenomes</taxon>
    </lineage>
</organism>
<dbReference type="Pfam" id="PF19078">
    <property type="entry name" value="Big_12"/>
    <property type="match status" value="1"/>
</dbReference>
<feature type="non-terminal residue" evidence="2">
    <location>
        <position position="296"/>
    </location>
</feature>
<dbReference type="Gene3D" id="2.60.120.200">
    <property type="match status" value="1"/>
</dbReference>
<proteinExistence type="predicted"/>
<gene>
    <name evidence="2" type="ORF">METZ01_LOCUS381447</name>
</gene>
<name>A0A382U2V2_9ZZZZ</name>
<sequence>WVKHASNDEYIRIFTLGYEDNTTYQYSLSLQAQGKIHFTSSTVFESSSNNGNASLNTDWNHIAVTYNGSDLKYYINGLEDFTRNIGQDFPSGSYDYFWIGNSQNGDGGWIGWLDEISVWSRALSQEEIQERMYRSLDYNEESTLEGYWRFEENTATTVYDLSGNGNHSTFNGGEWSTDFLTFHPFITLSSSGGKHTNISPIPFTADFTRSVTGFSSSDITVTNGSANTFSGSEQEYSFNIVPADEGEVTLSIAANSAVDSEGNGNLAVDSYKVIYDVTAPSVQANSSSYPLTKTLP</sequence>
<evidence type="ECO:0000259" key="1">
    <source>
        <dbReference type="Pfam" id="PF19078"/>
    </source>
</evidence>
<dbReference type="EMBL" id="UINC01141071">
    <property type="protein sequence ID" value="SVD28593.1"/>
    <property type="molecule type" value="Genomic_DNA"/>
</dbReference>
<dbReference type="InterPro" id="IPR013320">
    <property type="entry name" value="ConA-like_dom_sf"/>
</dbReference>
<feature type="non-terminal residue" evidence="2">
    <location>
        <position position="1"/>
    </location>
</feature>